<dbReference type="InterPro" id="IPR015422">
    <property type="entry name" value="PyrdxlP-dep_Trfase_small"/>
</dbReference>
<protein>
    <recommendedName>
        <fullName evidence="6">Aminotransferase</fullName>
        <ecNumber evidence="6">2.6.1.-</ecNumber>
    </recommendedName>
</protein>
<dbReference type="InterPro" id="IPR004838">
    <property type="entry name" value="NHTrfase_class1_PyrdxlP-BS"/>
</dbReference>
<dbReference type="SUPFAM" id="SSF53383">
    <property type="entry name" value="PLP-dependent transferases"/>
    <property type="match status" value="1"/>
</dbReference>
<dbReference type="InterPro" id="IPR004839">
    <property type="entry name" value="Aminotransferase_I/II_large"/>
</dbReference>
<dbReference type="InterPro" id="IPR015424">
    <property type="entry name" value="PyrdxlP-dep_Trfase"/>
</dbReference>
<dbReference type="Gene3D" id="3.40.640.10">
    <property type="entry name" value="Type I PLP-dependent aspartate aminotransferase-like (Major domain)"/>
    <property type="match status" value="1"/>
</dbReference>
<organism evidence="8 9">
    <name type="scientific">Streptomyces carminius</name>
    <dbReference type="NCBI Taxonomy" id="2665496"/>
    <lineage>
        <taxon>Bacteria</taxon>
        <taxon>Bacillati</taxon>
        <taxon>Actinomycetota</taxon>
        <taxon>Actinomycetes</taxon>
        <taxon>Kitasatosporales</taxon>
        <taxon>Streptomycetaceae</taxon>
        <taxon>Streptomyces</taxon>
    </lineage>
</organism>
<name>A0A2M8LTC5_9ACTN</name>
<dbReference type="GO" id="GO:0006520">
    <property type="term" value="P:amino acid metabolic process"/>
    <property type="evidence" value="ECO:0007669"/>
    <property type="project" value="InterPro"/>
</dbReference>
<keyword evidence="9" id="KW-1185">Reference proteome</keyword>
<feature type="domain" description="Aminotransferase class I/classII large" evidence="7">
    <location>
        <begin position="32"/>
        <end position="370"/>
    </location>
</feature>
<dbReference type="PANTHER" id="PTHR46383:SF1">
    <property type="entry name" value="ASPARTATE AMINOTRANSFERASE"/>
    <property type="match status" value="1"/>
</dbReference>
<proteinExistence type="inferred from homology"/>
<dbReference type="InterPro" id="IPR015421">
    <property type="entry name" value="PyrdxlP-dep_Trfase_major"/>
</dbReference>
<dbReference type="GO" id="GO:0030170">
    <property type="term" value="F:pyridoxal phosphate binding"/>
    <property type="evidence" value="ECO:0007669"/>
    <property type="project" value="InterPro"/>
</dbReference>
<dbReference type="PANTHER" id="PTHR46383">
    <property type="entry name" value="ASPARTATE AMINOTRANSFERASE"/>
    <property type="match status" value="1"/>
</dbReference>
<evidence type="ECO:0000256" key="6">
    <source>
        <dbReference type="RuleBase" id="RU000481"/>
    </source>
</evidence>
<dbReference type="AlphaFoldDB" id="A0A2M8LTC5"/>
<evidence type="ECO:0000256" key="5">
    <source>
        <dbReference type="ARBA" id="ARBA00022898"/>
    </source>
</evidence>
<comment type="similarity">
    <text evidence="2 6">Belongs to the class-I pyridoxal-phosphate-dependent aminotransferase family.</text>
</comment>
<gene>
    <name evidence="8" type="ORF">CUT44_24655</name>
</gene>
<keyword evidence="4 6" id="KW-0808">Transferase</keyword>
<evidence type="ECO:0000259" key="7">
    <source>
        <dbReference type="Pfam" id="PF00155"/>
    </source>
</evidence>
<keyword evidence="5" id="KW-0663">Pyridoxal phosphate</keyword>
<sequence length="420" mass="44333">MSPNLALNELVERRRAAGDSLVHLGFGEARLPAFAPLTARLTAGAHRNAYGPVAGAAPVREAVAGYFARRRMPTDSDQVVVGPGSKPLLTALQFAVPGDVLVPRPCWNSYAPQVRLAGKKAFGVPIPAECGGVPEPDALRRTLHAARAAGHDPRVVVLTLPDNPTGTLAPPRLVREVCAVAEEEDLLVVSDEIYRDTVHDPATTLLGPAEVAPGRTVVTTGLSKSLAIGGWRIGAVRFPAGSLGERIRAEVLSVASDMWSALAGPMQEVAEYAFGEPPEIRRHLAACARLHGAVARAVHRAAVGASARCRPPTAGFYVYPDFEPVRGELAARGVTDSGSLQLHLLDRYGVAVLAGHHLGDSHGALRFKAATSMLYGDTRKQQEAALDAADPLRLPHVGTVLTRIEEAFRGLSSRNAGEAA</sequence>
<dbReference type="GO" id="GO:0008483">
    <property type="term" value="F:transaminase activity"/>
    <property type="evidence" value="ECO:0007669"/>
    <property type="project" value="UniProtKB-KW"/>
</dbReference>
<dbReference type="CDD" id="cd00609">
    <property type="entry name" value="AAT_like"/>
    <property type="match status" value="1"/>
</dbReference>
<dbReference type="EC" id="2.6.1.-" evidence="6"/>
<accession>A0A2M8LTC5</accession>
<evidence type="ECO:0000256" key="3">
    <source>
        <dbReference type="ARBA" id="ARBA00022576"/>
    </source>
</evidence>
<dbReference type="PROSITE" id="PS00105">
    <property type="entry name" value="AA_TRANSFER_CLASS_1"/>
    <property type="match status" value="1"/>
</dbReference>
<evidence type="ECO:0000256" key="4">
    <source>
        <dbReference type="ARBA" id="ARBA00022679"/>
    </source>
</evidence>
<dbReference type="InterPro" id="IPR050596">
    <property type="entry name" value="AspAT/PAT-like"/>
</dbReference>
<reference evidence="8 9" key="1">
    <citation type="submission" date="2017-11" db="EMBL/GenBank/DDBJ databases">
        <title>Streptomyces carmine sp. nov., a novel actinomycete isolated from Sophora alopecuroides in Xinjiang, China.</title>
        <authorList>
            <person name="Wang Y."/>
            <person name="Luo X."/>
            <person name="Wan C."/>
            <person name="Zhang L."/>
        </authorList>
    </citation>
    <scope>NUCLEOTIDE SEQUENCE [LARGE SCALE GENOMIC DNA]</scope>
    <source>
        <strain evidence="8 9">TRM SA0054</strain>
    </source>
</reference>
<dbReference type="Gene3D" id="3.90.1150.10">
    <property type="entry name" value="Aspartate Aminotransferase, domain 1"/>
    <property type="match status" value="1"/>
</dbReference>
<comment type="cofactor">
    <cofactor evidence="1 6">
        <name>pyridoxal 5'-phosphate</name>
        <dbReference type="ChEBI" id="CHEBI:597326"/>
    </cofactor>
</comment>
<evidence type="ECO:0000256" key="1">
    <source>
        <dbReference type="ARBA" id="ARBA00001933"/>
    </source>
</evidence>
<evidence type="ECO:0000256" key="2">
    <source>
        <dbReference type="ARBA" id="ARBA00007441"/>
    </source>
</evidence>
<dbReference type="Proteomes" id="UP000230407">
    <property type="component" value="Unassembled WGS sequence"/>
</dbReference>
<keyword evidence="3 6" id="KW-0032">Aminotransferase</keyword>
<comment type="caution">
    <text evidence="8">The sequence shown here is derived from an EMBL/GenBank/DDBJ whole genome shotgun (WGS) entry which is preliminary data.</text>
</comment>
<dbReference type="EMBL" id="PGGW01000067">
    <property type="protein sequence ID" value="PJE95186.1"/>
    <property type="molecule type" value="Genomic_DNA"/>
</dbReference>
<evidence type="ECO:0000313" key="8">
    <source>
        <dbReference type="EMBL" id="PJE95186.1"/>
    </source>
</evidence>
<evidence type="ECO:0000313" key="9">
    <source>
        <dbReference type="Proteomes" id="UP000230407"/>
    </source>
</evidence>
<dbReference type="Pfam" id="PF00155">
    <property type="entry name" value="Aminotran_1_2"/>
    <property type="match status" value="1"/>
</dbReference>